<gene>
    <name evidence="4" type="ORF">PQG45_04520</name>
</gene>
<dbReference type="Gene3D" id="3.10.100.10">
    <property type="entry name" value="Mannose-Binding Protein A, subunit A"/>
    <property type="match status" value="1"/>
</dbReference>
<feature type="domain" description="F5/8 type C" evidence="2">
    <location>
        <begin position="433"/>
        <end position="534"/>
    </location>
</feature>
<proteinExistence type="predicted"/>
<dbReference type="InterPro" id="IPR008979">
    <property type="entry name" value="Galactose-bd-like_sf"/>
</dbReference>
<organism evidence="4 5">
    <name type="scientific">Aquirufa regiilacus</name>
    <dbReference type="NCBI Taxonomy" id="3024868"/>
    <lineage>
        <taxon>Bacteria</taxon>
        <taxon>Pseudomonadati</taxon>
        <taxon>Bacteroidota</taxon>
        <taxon>Cytophagia</taxon>
        <taxon>Cytophagales</taxon>
        <taxon>Flectobacillaceae</taxon>
        <taxon>Aquirufa</taxon>
    </lineage>
</organism>
<dbReference type="InterPro" id="IPR016187">
    <property type="entry name" value="CTDL_fold"/>
</dbReference>
<keyword evidence="1" id="KW-0732">Signal</keyword>
<dbReference type="PROSITE" id="PS50041">
    <property type="entry name" value="C_TYPE_LECTIN_2"/>
    <property type="match status" value="1"/>
</dbReference>
<dbReference type="InterPro" id="IPR016186">
    <property type="entry name" value="C-type_lectin-like/link_sf"/>
</dbReference>
<dbReference type="EMBL" id="JAVNWW010000001">
    <property type="protein sequence ID" value="MDU0808296.1"/>
    <property type="molecule type" value="Genomic_DNA"/>
</dbReference>
<name>A0ABU3TR07_9BACT</name>
<dbReference type="PROSITE" id="PS50022">
    <property type="entry name" value="FA58C_3"/>
    <property type="match status" value="1"/>
</dbReference>
<evidence type="ECO:0000313" key="5">
    <source>
        <dbReference type="Proteomes" id="UP001249959"/>
    </source>
</evidence>
<reference evidence="4 5" key="1">
    <citation type="submission" date="2023-09" db="EMBL/GenBank/DDBJ databases">
        <title>Aquirufa genomes.</title>
        <authorList>
            <person name="Pitt A."/>
        </authorList>
    </citation>
    <scope>NUCLEOTIDE SEQUENCE [LARGE SCALE GENOMIC DNA]</scope>
    <source>
        <strain evidence="4 5">LEOWEIH-7C</strain>
    </source>
</reference>
<dbReference type="Pfam" id="PF00754">
    <property type="entry name" value="F5_F8_type_C"/>
    <property type="match status" value="1"/>
</dbReference>
<dbReference type="RefSeq" id="WP_316070345.1">
    <property type="nucleotide sequence ID" value="NZ_JAVNWW010000001.1"/>
</dbReference>
<evidence type="ECO:0000259" key="3">
    <source>
        <dbReference type="PROSITE" id="PS50041"/>
    </source>
</evidence>
<dbReference type="Gene3D" id="2.60.120.260">
    <property type="entry name" value="Galactose-binding domain-like"/>
    <property type="match status" value="1"/>
</dbReference>
<evidence type="ECO:0000313" key="4">
    <source>
        <dbReference type="EMBL" id="MDU0808296.1"/>
    </source>
</evidence>
<evidence type="ECO:0000256" key="1">
    <source>
        <dbReference type="SAM" id="SignalP"/>
    </source>
</evidence>
<accession>A0ABU3TR07</accession>
<dbReference type="InterPro" id="IPR013320">
    <property type="entry name" value="ConA-like_dom_sf"/>
</dbReference>
<dbReference type="Gene3D" id="2.60.120.200">
    <property type="match status" value="1"/>
</dbReference>
<feature type="signal peptide" evidence="1">
    <location>
        <begin position="1"/>
        <end position="18"/>
    </location>
</feature>
<dbReference type="SUPFAM" id="SSF56436">
    <property type="entry name" value="C-type lectin-like"/>
    <property type="match status" value="1"/>
</dbReference>
<dbReference type="SUPFAM" id="SSF49899">
    <property type="entry name" value="Concanavalin A-like lectins/glucanases"/>
    <property type="match status" value="1"/>
</dbReference>
<feature type="chain" id="PRO_5046274973" evidence="1">
    <location>
        <begin position="19"/>
        <end position="791"/>
    </location>
</feature>
<dbReference type="Proteomes" id="UP001249959">
    <property type="component" value="Unassembled WGS sequence"/>
</dbReference>
<evidence type="ECO:0000259" key="2">
    <source>
        <dbReference type="PROSITE" id="PS50022"/>
    </source>
</evidence>
<keyword evidence="5" id="KW-1185">Reference proteome</keyword>
<dbReference type="InterPro" id="IPR000421">
    <property type="entry name" value="FA58C"/>
</dbReference>
<protein>
    <submittedName>
        <fullName evidence="4">Discoidin domain-containing protein</fullName>
    </submittedName>
</protein>
<dbReference type="PANTHER" id="PTHR24543">
    <property type="entry name" value="MULTICOPPER OXIDASE-RELATED"/>
    <property type="match status" value="1"/>
</dbReference>
<feature type="domain" description="C-type lectin" evidence="3">
    <location>
        <begin position="133"/>
        <end position="257"/>
    </location>
</feature>
<dbReference type="SUPFAM" id="SSF49785">
    <property type="entry name" value="Galactose-binding domain-like"/>
    <property type="match status" value="1"/>
</dbReference>
<dbReference type="InterPro" id="IPR001304">
    <property type="entry name" value="C-type_lectin-like"/>
</dbReference>
<comment type="caution">
    <text evidence="4">The sequence shown here is derived from an EMBL/GenBank/DDBJ whole genome shotgun (WGS) entry which is preliminary data.</text>
</comment>
<sequence length="791" mass="85467">MKRLLVLFLLIYSSASFGQKITTPATQSIEAGTTVNVSDFVVNWANNTESLLISLSLEYQSTATFSLPTTTGLTRNYGYNSWTGINTLVFYGTRDNVNAALAAMTVTMGSVKTAVKINIEVSPFDVSYVYNPVNKHYYKYVASSQITYTNARAGASSNTFLGKTGYLVTITSQSEQDFVNNNIVGSNIWIAITDEATTTDGTWKLDGGPELGTIIKTQNGPTAGNIDGQYNNWCTGEPNGANHSEDYAVAKWNGGTCWNDLSNTNTGAVAGYIVEVSADFPSGSTYFTGVYSTYVVHNNDLAYTLATASSRTLSSSNISNLPNIYGGLIINDGNTITMNSSSTLNTNKVVFNGTGKMILTDNTSKWTPGASNLTNTFVHSPSTNSTPSYWSVTSSWNNSTGSTGVGDSFYENAPYSGGVALHFTPYLNSPQGWSAQFNNTSQYLTLNYPVPVYMTGIVTQGRAYNGGQWVKSANVDVSLDGSTWTNVLSNVALNTNSTDAVTILFPSVVYAKYVRLNPTDWTNHITMRMGVIIKSNPLVADGLVLQLDAGNLASYKGTGTTWTDLSGNGYHSTLTNGPTYNIANKGFLTFDGVDDYANGVAIPSTSGNNSRTVMVWYKSTANRNTALLDKGEVTDDKAEQLFLVYTNGAGLDAGNSPPVNNGGIAVCFWGNDLIYPIAATTLFDGNWHFVAYTYDNSNTSVRICFDGNFASSVYHWNTSAWSTKTTKPFVLPRVQNTTNNPYLIGQSRGAFWGKGGLYSNANIPSVQIYNRALTEAEILNNFNATRSRYGR</sequence>